<dbReference type="AlphaFoldDB" id="A0A1B0D8S7"/>
<proteinExistence type="predicted"/>
<accession>A0A1B0D8S7</accession>
<dbReference type="Pfam" id="PF14800">
    <property type="entry name" value="DUF4481"/>
    <property type="match status" value="1"/>
</dbReference>
<reference evidence="3" key="1">
    <citation type="submission" date="2022-08" db="UniProtKB">
        <authorList>
            <consortium name="EnsemblMetazoa"/>
        </authorList>
    </citation>
    <scope>IDENTIFICATION</scope>
    <source>
        <strain evidence="3">Israel</strain>
    </source>
</reference>
<evidence type="ECO:0000256" key="1">
    <source>
        <dbReference type="SAM" id="MobiDB-lite"/>
    </source>
</evidence>
<dbReference type="Proteomes" id="UP000092462">
    <property type="component" value="Unassembled WGS sequence"/>
</dbReference>
<evidence type="ECO:0008006" key="5">
    <source>
        <dbReference type="Google" id="ProtNLM"/>
    </source>
</evidence>
<evidence type="ECO:0000313" key="3">
    <source>
        <dbReference type="EnsemblMetazoa" id="PPAI003950-PA"/>
    </source>
</evidence>
<feature type="compositionally biased region" description="Basic and acidic residues" evidence="1">
    <location>
        <begin position="1"/>
        <end position="18"/>
    </location>
</feature>
<keyword evidence="4" id="KW-1185">Reference proteome</keyword>
<dbReference type="PANTHER" id="PTHR31193">
    <property type="entry name" value="TRANSMEMBRANE PROTEIN C9ORF91"/>
    <property type="match status" value="1"/>
</dbReference>
<feature type="transmembrane region" description="Helical" evidence="2">
    <location>
        <begin position="218"/>
        <end position="236"/>
    </location>
</feature>
<evidence type="ECO:0000313" key="4">
    <source>
        <dbReference type="Proteomes" id="UP000092462"/>
    </source>
</evidence>
<feature type="transmembrane region" description="Helical" evidence="2">
    <location>
        <begin position="242"/>
        <end position="265"/>
    </location>
</feature>
<keyword evidence="2" id="KW-0472">Membrane</keyword>
<feature type="compositionally biased region" description="Basic and acidic residues" evidence="1">
    <location>
        <begin position="56"/>
        <end position="72"/>
    </location>
</feature>
<dbReference type="EnsemblMetazoa" id="PPAI003950-RA">
    <property type="protein sequence ID" value="PPAI003950-PA"/>
    <property type="gene ID" value="PPAI003950"/>
</dbReference>
<protein>
    <recommendedName>
        <fullName evidence="5">Transmembrane protein 268</fullName>
    </recommendedName>
</protein>
<dbReference type="PANTHER" id="PTHR31193:SF1">
    <property type="entry name" value="TRANSMEMBRANE PROTEIN 268"/>
    <property type="match status" value="1"/>
</dbReference>
<dbReference type="InterPro" id="IPR028054">
    <property type="entry name" value="DUF4481"/>
</dbReference>
<organism evidence="3 4">
    <name type="scientific">Phlebotomus papatasi</name>
    <name type="common">Sandfly</name>
    <dbReference type="NCBI Taxonomy" id="29031"/>
    <lineage>
        <taxon>Eukaryota</taxon>
        <taxon>Metazoa</taxon>
        <taxon>Ecdysozoa</taxon>
        <taxon>Arthropoda</taxon>
        <taxon>Hexapoda</taxon>
        <taxon>Insecta</taxon>
        <taxon>Pterygota</taxon>
        <taxon>Neoptera</taxon>
        <taxon>Endopterygota</taxon>
        <taxon>Diptera</taxon>
        <taxon>Nematocera</taxon>
        <taxon>Psychodoidea</taxon>
        <taxon>Psychodidae</taxon>
        <taxon>Phlebotomus</taxon>
        <taxon>Phlebotomus</taxon>
    </lineage>
</organism>
<keyword evidence="2" id="KW-0812">Transmembrane</keyword>
<keyword evidence="2" id="KW-1133">Transmembrane helix</keyword>
<dbReference type="VEuPathDB" id="VectorBase:PPAI003950"/>
<feature type="region of interest" description="Disordered" evidence="1">
    <location>
        <begin position="1"/>
        <end position="117"/>
    </location>
</feature>
<evidence type="ECO:0000256" key="2">
    <source>
        <dbReference type="SAM" id="Phobius"/>
    </source>
</evidence>
<dbReference type="VEuPathDB" id="VectorBase:PPAPM1_006950"/>
<dbReference type="EMBL" id="AJVK01027701">
    <property type="status" value="NOT_ANNOTATED_CDS"/>
    <property type="molecule type" value="Genomic_DNA"/>
</dbReference>
<sequence>MSEKDEVDRVTKEQRSETAENGGVVTPDVITSSARGIDSSEAKDTTPRAPTKSHWVKFDDPEEADRKPEDTSPHPLAPPPRPAAVLTTETVHVNVSTSSSPTRSSGPEMNHQPGKQPSVAVIEVPSTRSGGDSGGGMRTIELSTGRIREGFANGDIIVTLLPVNTKWPWVTPAIFRPELVPEELMAQGLTLTVEEYVHAMETLVNDYRFTLYNVCYKRVLVCWILFAFAVLLGLLFSGLTGITLFVLGVAWLFLNAAAIFLCMWIKLKLSRGLEKCLALVNKQLLRHKILLALDDRGKISCHKVNLCFLYFDSSQCVSYLNDFIARHEQSGDAVPRGWESRMDLGASDIVIQGSTTTRVSRKQTVGEELFLRYLQRWGKDFLRRRLDWILEENGLSGSPRHLQVAICPCQYAEEIVLNKPRKDPRQCCACITNWFTSRGINCC</sequence>
<name>A0A1B0D8S7_PHLPP</name>
<feature type="compositionally biased region" description="Low complexity" evidence="1">
    <location>
        <begin position="96"/>
        <end position="105"/>
    </location>
</feature>